<keyword evidence="3 6" id="KW-1133">Transmembrane helix</keyword>
<keyword evidence="6" id="KW-1003">Cell membrane</keyword>
<evidence type="ECO:0000256" key="6">
    <source>
        <dbReference type="RuleBase" id="RU361157"/>
    </source>
</evidence>
<dbReference type="Proteomes" id="UP001500618">
    <property type="component" value="Unassembled WGS sequence"/>
</dbReference>
<comment type="subcellular location">
    <subcellularLocation>
        <location evidence="6">Cell membrane</location>
        <topology evidence="6">Multi-pass membrane protein</topology>
    </subcellularLocation>
    <subcellularLocation>
        <location evidence="1">Membrane</location>
        <topology evidence="1">Multi-pass membrane protein</topology>
    </subcellularLocation>
</comment>
<evidence type="ECO:0000256" key="2">
    <source>
        <dbReference type="ARBA" id="ARBA00022692"/>
    </source>
</evidence>
<comment type="similarity">
    <text evidence="6">Belongs to the ABC-2 integral membrane protein family.</text>
</comment>
<dbReference type="PROSITE" id="PS51012">
    <property type="entry name" value="ABC_TM2"/>
    <property type="match status" value="1"/>
</dbReference>
<feature type="transmembrane region" description="Helical" evidence="6">
    <location>
        <begin position="59"/>
        <end position="82"/>
    </location>
</feature>
<dbReference type="RefSeq" id="WP_344309960.1">
    <property type="nucleotide sequence ID" value="NZ_BAAANY010000008.1"/>
</dbReference>
<dbReference type="InterPro" id="IPR013525">
    <property type="entry name" value="ABC2_TM"/>
</dbReference>
<feature type="transmembrane region" description="Helical" evidence="6">
    <location>
        <begin position="176"/>
        <end position="199"/>
    </location>
</feature>
<evidence type="ECO:0000259" key="7">
    <source>
        <dbReference type="PROSITE" id="PS51012"/>
    </source>
</evidence>
<comment type="caution">
    <text evidence="8">The sequence shown here is derived from an EMBL/GenBank/DDBJ whole genome shotgun (WGS) entry which is preliminary data.</text>
</comment>
<feature type="transmembrane region" description="Helical" evidence="6">
    <location>
        <begin position="26"/>
        <end position="47"/>
    </location>
</feature>
<reference evidence="9" key="1">
    <citation type="journal article" date="2019" name="Int. J. Syst. Evol. Microbiol.">
        <title>The Global Catalogue of Microorganisms (GCM) 10K type strain sequencing project: providing services to taxonomists for standard genome sequencing and annotation.</title>
        <authorList>
            <consortium name="The Broad Institute Genomics Platform"/>
            <consortium name="The Broad Institute Genome Sequencing Center for Infectious Disease"/>
            <person name="Wu L."/>
            <person name="Ma J."/>
        </authorList>
    </citation>
    <scope>NUCLEOTIDE SEQUENCE [LARGE SCALE GENOMIC DNA]</scope>
    <source>
        <strain evidence="9">JCM 14718</strain>
    </source>
</reference>
<keyword evidence="2 6" id="KW-0812">Transmembrane</keyword>
<feature type="transmembrane region" description="Helical" evidence="6">
    <location>
        <begin position="136"/>
        <end position="164"/>
    </location>
</feature>
<dbReference type="Pfam" id="PF01061">
    <property type="entry name" value="ABC2_membrane"/>
    <property type="match status" value="1"/>
</dbReference>
<feature type="domain" description="ABC transmembrane type-2" evidence="7">
    <location>
        <begin position="24"/>
        <end position="258"/>
    </location>
</feature>
<gene>
    <name evidence="8" type="ORF">GCM10009765_24970</name>
</gene>
<dbReference type="PANTHER" id="PTHR43229">
    <property type="entry name" value="NODULATION PROTEIN J"/>
    <property type="match status" value="1"/>
</dbReference>
<dbReference type="EMBL" id="BAAANY010000008">
    <property type="protein sequence ID" value="GAA1674586.1"/>
    <property type="molecule type" value="Genomic_DNA"/>
</dbReference>
<sequence>MTAAVLDSWVITQRALAHWGRQPGRLAFGLAFNVMIMLMFAFLLGGAMKVPGGGDYREFLMPGVFVMTMLFGIGETVTSVTTDADRGVMDRFRSMPMAGSAMVAGRAMADMLYSAVGLIVMVVCGLLIGWRWHGGFAAALGAFGLLLLLRFALVWIGIYLGLIFRSQQALMAVQTLEFPLGFLSSAFVAPATMPAWLAAVAEWNPLSSTATAARTLFGNPGAATDSWITSYAVPMAISWPVVLVAIFFPLSVLAYRRLSR</sequence>
<name>A0ABP4SL40_9ACTN</name>
<keyword evidence="6" id="KW-0813">Transport</keyword>
<dbReference type="InterPro" id="IPR047817">
    <property type="entry name" value="ABC2_TM_bact-type"/>
</dbReference>
<evidence type="ECO:0000256" key="4">
    <source>
        <dbReference type="ARBA" id="ARBA00023136"/>
    </source>
</evidence>
<organism evidence="8 9">
    <name type="scientific">Fodinicola feengrottensis</name>
    <dbReference type="NCBI Taxonomy" id="435914"/>
    <lineage>
        <taxon>Bacteria</taxon>
        <taxon>Bacillati</taxon>
        <taxon>Actinomycetota</taxon>
        <taxon>Actinomycetes</taxon>
        <taxon>Mycobacteriales</taxon>
        <taxon>Fodinicola</taxon>
    </lineage>
</organism>
<dbReference type="PIRSF" id="PIRSF006648">
    <property type="entry name" value="DrrB"/>
    <property type="match status" value="1"/>
</dbReference>
<keyword evidence="4 6" id="KW-0472">Membrane</keyword>
<evidence type="ECO:0000313" key="8">
    <source>
        <dbReference type="EMBL" id="GAA1674586.1"/>
    </source>
</evidence>
<dbReference type="InterPro" id="IPR051784">
    <property type="entry name" value="Nod_factor_ABC_transporter"/>
</dbReference>
<dbReference type="PANTHER" id="PTHR43229:SF2">
    <property type="entry name" value="NODULATION PROTEIN J"/>
    <property type="match status" value="1"/>
</dbReference>
<accession>A0ABP4SL40</accession>
<evidence type="ECO:0000256" key="3">
    <source>
        <dbReference type="ARBA" id="ARBA00022989"/>
    </source>
</evidence>
<evidence type="ECO:0000256" key="5">
    <source>
        <dbReference type="ARBA" id="ARBA00023251"/>
    </source>
</evidence>
<feature type="transmembrane region" description="Helical" evidence="6">
    <location>
        <begin position="236"/>
        <end position="255"/>
    </location>
</feature>
<evidence type="ECO:0000256" key="1">
    <source>
        <dbReference type="ARBA" id="ARBA00004141"/>
    </source>
</evidence>
<evidence type="ECO:0000313" key="9">
    <source>
        <dbReference type="Proteomes" id="UP001500618"/>
    </source>
</evidence>
<dbReference type="InterPro" id="IPR000412">
    <property type="entry name" value="ABC_2_transport"/>
</dbReference>
<feature type="transmembrane region" description="Helical" evidence="6">
    <location>
        <begin position="103"/>
        <end position="130"/>
    </location>
</feature>
<keyword evidence="5" id="KW-0046">Antibiotic resistance</keyword>
<keyword evidence="9" id="KW-1185">Reference proteome</keyword>
<protein>
    <recommendedName>
        <fullName evidence="6">Transport permease protein</fullName>
    </recommendedName>
</protein>
<proteinExistence type="inferred from homology"/>